<reference evidence="13 14" key="1">
    <citation type="submission" date="2019-06" db="EMBL/GenBank/DDBJ databases">
        <title>Sequencing the genomes of 1000 actinobacteria strains.</title>
        <authorList>
            <person name="Klenk H.-P."/>
        </authorList>
    </citation>
    <scope>NUCLEOTIDE SEQUENCE [LARGE SCALE GENOMIC DNA]</scope>
    <source>
        <strain evidence="13 14">DSM 19560</strain>
    </source>
</reference>
<keyword evidence="14" id="KW-1185">Reference proteome</keyword>
<evidence type="ECO:0000256" key="6">
    <source>
        <dbReference type="ARBA" id="ARBA00023277"/>
    </source>
</evidence>
<evidence type="ECO:0000256" key="5">
    <source>
        <dbReference type="ARBA" id="ARBA00023001"/>
    </source>
</evidence>
<keyword evidence="7 12" id="KW-0326">Glycosidase</keyword>
<name>A0A561DX15_9MICO</name>
<feature type="binding site" evidence="10">
    <location>
        <position position="164"/>
    </location>
    <ligand>
        <name>substrate</name>
    </ligand>
</feature>
<evidence type="ECO:0000256" key="9">
    <source>
        <dbReference type="PIRSR" id="PIRSR617736-1"/>
    </source>
</evidence>
<evidence type="ECO:0000313" key="14">
    <source>
        <dbReference type="Proteomes" id="UP000318297"/>
    </source>
</evidence>
<dbReference type="PANTHER" id="PTHR10353:SF36">
    <property type="entry name" value="LP05116P"/>
    <property type="match status" value="1"/>
</dbReference>
<accession>A0A561DX15</accession>
<dbReference type="Pfam" id="PF00232">
    <property type="entry name" value="Glyco_hydro_1"/>
    <property type="match status" value="1"/>
</dbReference>
<keyword evidence="5" id="KW-0136">Cellulose degradation</keyword>
<dbReference type="GO" id="GO:0005829">
    <property type="term" value="C:cytosol"/>
    <property type="evidence" value="ECO:0007669"/>
    <property type="project" value="TreeGrafter"/>
</dbReference>
<comment type="similarity">
    <text evidence="2 12">Belongs to the glycosyl hydrolase 1 family.</text>
</comment>
<evidence type="ECO:0000256" key="2">
    <source>
        <dbReference type="ARBA" id="ARBA00010838"/>
    </source>
</evidence>
<comment type="caution">
    <text evidence="13">The sequence shown here is derived from an EMBL/GenBank/DDBJ whole genome shotgun (WGS) entry which is preliminary data.</text>
</comment>
<dbReference type="PANTHER" id="PTHR10353">
    <property type="entry name" value="GLYCOSYL HYDROLASE"/>
    <property type="match status" value="1"/>
</dbReference>
<dbReference type="NCBIfam" id="TIGR03356">
    <property type="entry name" value="BGL"/>
    <property type="match status" value="1"/>
</dbReference>
<evidence type="ECO:0000256" key="11">
    <source>
        <dbReference type="PROSITE-ProRule" id="PRU10055"/>
    </source>
</evidence>
<dbReference type="RefSeq" id="WP_145230388.1">
    <property type="nucleotide sequence ID" value="NZ_VIVQ01000004.1"/>
</dbReference>
<dbReference type="InterPro" id="IPR018120">
    <property type="entry name" value="Glyco_hydro_1_AS"/>
</dbReference>
<evidence type="ECO:0000256" key="1">
    <source>
        <dbReference type="ARBA" id="ARBA00000448"/>
    </source>
</evidence>
<dbReference type="InterPro" id="IPR001360">
    <property type="entry name" value="Glyco_hydro_1"/>
</dbReference>
<dbReference type="FunFam" id="3.20.20.80:FF:000004">
    <property type="entry name" value="Beta-glucosidase 6-phospho-beta-glucosidase"/>
    <property type="match status" value="1"/>
</dbReference>
<dbReference type="SUPFAM" id="SSF51445">
    <property type="entry name" value="(Trans)glycosidases"/>
    <property type="match status" value="1"/>
</dbReference>
<feature type="binding site" evidence="10">
    <location>
        <position position="120"/>
    </location>
    <ligand>
        <name>substrate</name>
    </ligand>
</feature>
<dbReference type="Proteomes" id="UP000318297">
    <property type="component" value="Unassembled WGS sequence"/>
</dbReference>
<dbReference type="PRINTS" id="PR00131">
    <property type="entry name" value="GLHYDRLASE1"/>
</dbReference>
<dbReference type="PROSITE" id="PS00653">
    <property type="entry name" value="GLYCOSYL_HYDROL_F1_2"/>
    <property type="match status" value="1"/>
</dbReference>
<dbReference type="GO" id="GO:0030245">
    <property type="term" value="P:cellulose catabolic process"/>
    <property type="evidence" value="ECO:0007669"/>
    <property type="project" value="UniProtKB-KW"/>
</dbReference>
<keyword evidence="6" id="KW-0119">Carbohydrate metabolism</keyword>
<dbReference type="Gene3D" id="3.20.20.80">
    <property type="entry name" value="Glycosidases"/>
    <property type="match status" value="1"/>
</dbReference>
<dbReference type="PROSITE" id="PS00572">
    <property type="entry name" value="GLYCOSYL_HYDROL_F1_1"/>
    <property type="match status" value="1"/>
</dbReference>
<organism evidence="13 14">
    <name type="scientific">Rudaeicoccus suwonensis</name>
    <dbReference type="NCBI Taxonomy" id="657409"/>
    <lineage>
        <taxon>Bacteria</taxon>
        <taxon>Bacillati</taxon>
        <taxon>Actinomycetota</taxon>
        <taxon>Actinomycetes</taxon>
        <taxon>Micrococcales</taxon>
        <taxon>Dermacoccaceae</taxon>
        <taxon>Rudaeicoccus</taxon>
    </lineage>
</organism>
<dbReference type="AlphaFoldDB" id="A0A561DX15"/>
<proteinExistence type="inferred from homology"/>
<evidence type="ECO:0000256" key="4">
    <source>
        <dbReference type="ARBA" id="ARBA00022801"/>
    </source>
</evidence>
<protein>
    <recommendedName>
        <fullName evidence="3 12">Beta-glucosidase</fullName>
        <ecNumber evidence="3 12">3.2.1.21</ecNumber>
    </recommendedName>
</protein>
<evidence type="ECO:0000256" key="10">
    <source>
        <dbReference type="PIRSR" id="PIRSR617736-2"/>
    </source>
</evidence>
<dbReference type="GO" id="GO:0008422">
    <property type="term" value="F:beta-glucosidase activity"/>
    <property type="evidence" value="ECO:0007669"/>
    <property type="project" value="UniProtKB-EC"/>
</dbReference>
<dbReference type="OrthoDB" id="9765195at2"/>
<evidence type="ECO:0000256" key="7">
    <source>
        <dbReference type="ARBA" id="ARBA00023295"/>
    </source>
</evidence>
<keyword evidence="4 12" id="KW-0378">Hydrolase</keyword>
<keyword evidence="8" id="KW-0624">Polysaccharide degradation</keyword>
<feature type="binding site" evidence="10">
    <location>
        <begin position="417"/>
        <end position="418"/>
    </location>
    <ligand>
        <name>substrate</name>
    </ligand>
</feature>
<dbReference type="EC" id="3.2.1.21" evidence="3 12"/>
<feature type="binding site" evidence="10">
    <location>
        <position position="19"/>
    </location>
    <ligand>
        <name>substrate</name>
    </ligand>
</feature>
<feature type="active site" description="Nucleophile" evidence="9 11">
    <location>
        <position position="363"/>
    </location>
</feature>
<evidence type="ECO:0000256" key="8">
    <source>
        <dbReference type="ARBA" id="ARBA00023326"/>
    </source>
</evidence>
<feature type="active site" description="Proton donor" evidence="9">
    <location>
        <position position="165"/>
    </location>
</feature>
<dbReference type="InterPro" id="IPR017853">
    <property type="entry name" value="GH"/>
</dbReference>
<dbReference type="InterPro" id="IPR017736">
    <property type="entry name" value="Glyco_hydro_1_beta-glucosidase"/>
</dbReference>
<dbReference type="EMBL" id="VIVQ01000004">
    <property type="protein sequence ID" value="TWE07915.1"/>
    <property type="molecule type" value="Genomic_DNA"/>
</dbReference>
<sequence length="457" mass="50455">MSVQFPADFVFGAATASYQIEGAVDEDGRGTSIWDTFSHTPGAVVGGDTGDVACDHYHRYPEDIELMRRLGLDSYRFSIAWPRIQPDGAGEANKAGLDFYDRLVDSLLDNGIDPCATIYHWDLPQALEDAGGWRNRDTAHRFADYAALVHDHLGDRVHRWITLNEPFCSSILGYAEGRHAPGAKEGDGALAAAHHLLLGHGFALAALRATDIKNQIGITLNLQPVQPVSDDPADVAAADRSLLLSNLLFTDPVLAGRYPQLARQTWGELSDFGWIRDGDLATIGAPLDFLGVNYYFPSNVKAVPNDEPDASRRTADDIGAKLVIPDGEPLTEMGWPIDADGLNRLMHWLKDTYPGLPPIYITENGRASVDEVRSDGSIDDQDRIEYLRTHLTALAAARGEGVDVRGYYLWSLLDNFEWAEGYAKRFGAVHVDYGTQKRTPKASFEWYRNLVATRQLD</sequence>
<comment type="catalytic activity">
    <reaction evidence="1 12">
        <text>Hydrolysis of terminal, non-reducing beta-D-glucosyl residues with release of beta-D-glucose.</text>
        <dbReference type="EC" id="3.2.1.21"/>
    </reaction>
</comment>
<evidence type="ECO:0000256" key="12">
    <source>
        <dbReference type="RuleBase" id="RU361175"/>
    </source>
</evidence>
<evidence type="ECO:0000256" key="3">
    <source>
        <dbReference type="ARBA" id="ARBA00012744"/>
    </source>
</evidence>
<gene>
    <name evidence="13" type="ORF">BKA23_3282</name>
</gene>
<feature type="binding site" evidence="10">
    <location>
        <position position="410"/>
    </location>
    <ligand>
        <name>substrate</name>
    </ligand>
</feature>
<feature type="binding site" evidence="10">
    <location>
        <position position="295"/>
    </location>
    <ligand>
        <name>substrate</name>
    </ligand>
</feature>
<dbReference type="InterPro" id="IPR033132">
    <property type="entry name" value="GH_1_N_CS"/>
</dbReference>
<evidence type="ECO:0000313" key="13">
    <source>
        <dbReference type="EMBL" id="TWE07915.1"/>
    </source>
</evidence>